<accession>A0ABR9EQ67</accession>
<evidence type="ECO:0000313" key="2">
    <source>
        <dbReference type="Proteomes" id="UP000615003"/>
    </source>
</evidence>
<gene>
    <name evidence="1" type="ORF">PCARR_a0905</name>
</gene>
<name>A0ABR9EQ67_PSEVC</name>
<sequence length="39" mass="4746">MLYVIKASYLLVFYFFHLGFELETKKLNLRWPVTPILLK</sequence>
<evidence type="ECO:0000313" key="1">
    <source>
        <dbReference type="EMBL" id="MBE0382563.1"/>
    </source>
</evidence>
<proteinExistence type="predicted"/>
<dbReference type="EMBL" id="AQGW01000018">
    <property type="protein sequence ID" value="MBE0382563.1"/>
    <property type="molecule type" value="Genomic_DNA"/>
</dbReference>
<organism evidence="1 2">
    <name type="scientific">Pseudoalteromonas carrageenovora IAM 12662</name>
    <dbReference type="NCBI Taxonomy" id="1314868"/>
    <lineage>
        <taxon>Bacteria</taxon>
        <taxon>Pseudomonadati</taxon>
        <taxon>Pseudomonadota</taxon>
        <taxon>Gammaproteobacteria</taxon>
        <taxon>Alteromonadales</taxon>
        <taxon>Pseudoalteromonadaceae</taxon>
        <taxon>Pseudoalteromonas</taxon>
    </lineage>
</organism>
<dbReference type="Proteomes" id="UP000615003">
    <property type="component" value="Unassembled WGS sequence"/>
</dbReference>
<reference evidence="1 2" key="1">
    <citation type="submission" date="2015-06" db="EMBL/GenBank/DDBJ databases">
        <title>Genome sequence of Pseudoalteromonas carrageenovora.</title>
        <authorList>
            <person name="Xie B.-B."/>
            <person name="Rong J.-C."/>
            <person name="Qin Q.-L."/>
            <person name="Zhang Y.-Z."/>
        </authorList>
    </citation>
    <scope>NUCLEOTIDE SEQUENCE [LARGE SCALE GENOMIC DNA]</scope>
    <source>
        <strain evidence="1 2">IAM 12662</strain>
    </source>
</reference>
<protein>
    <submittedName>
        <fullName evidence="1">Uncharacterized protein</fullName>
    </submittedName>
</protein>
<comment type="caution">
    <text evidence="1">The sequence shown here is derived from an EMBL/GenBank/DDBJ whole genome shotgun (WGS) entry which is preliminary data.</text>
</comment>
<keyword evidence="2" id="KW-1185">Reference proteome</keyword>